<dbReference type="OrthoDB" id="6126144at2759"/>
<dbReference type="EMBL" id="CAJPWZ010000837">
    <property type="protein sequence ID" value="CAG2201269.1"/>
    <property type="molecule type" value="Genomic_DNA"/>
</dbReference>
<evidence type="ECO:0000256" key="1">
    <source>
        <dbReference type="SAM" id="MobiDB-lite"/>
    </source>
</evidence>
<name>A0A8S3R2G6_MYTED</name>
<accession>A0A8S3R2G6</accession>
<feature type="compositionally biased region" description="Polar residues" evidence="1">
    <location>
        <begin position="191"/>
        <end position="205"/>
    </location>
</feature>
<dbReference type="Proteomes" id="UP000683360">
    <property type="component" value="Unassembled WGS sequence"/>
</dbReference>
<evidence type="ECO:0000313" key="2">
    <source>
        <dbReference type="EMBL" id="CAG2201269.1"/>
    </source>
</evidence>
<feature type="region of interest" description="Disordered" evidence="1">
    <location>
        <begin position="191"/>
        <end position="285"/>
    </location>
</feature>
<proteinExistence type="predicted"/>
<comment type="caution">
    <text evidence="2">The sequence shown here is derived from an EMBL/GenBank/DDBJ whole genome shotgun (WGS) entry which is preliminary data.</text>
</comment>
<reference evidence="2" key="1">
    <citation type="submission" date="2021-03" db="EMBL/GenBank/DDBJ databases">
        <authorList>
            <person name="Bekaert M."/>
        </authorList>
    </citation>
    <scope>NUCLEOTIDE SEQUENCE</scope>
</reference>
<keyword evidence="3" id="KW-1185">Reference proteome</keyword>
<feature type="compositionally biased region" description="Polar residues" evidence="1">
    <location>
        <begin position="275"/>
        <end position="285"/>
    </location>
</feature>
<dbReference type="AlphaFoldDB" id="A0A8S3R2G6"/>
<feature type="compositionally biased region" description="Polar residues" evidence="1">
    <location>
        <begin position="238"/>
        <end position="252"/>
    </location>
</feature>
<evidence type="ECO:0000313" key="3">
    <source>
        <dbReference type="Proteomes" id="UP000683360"/>
    </source>
</evidence>
<feature type="compositionally biased region" description="Low complexity" evidence="1">
    <location>
        <begin position="215"/>
        <end position="225"/>
    </location>
</feature>
<organism evidence="2 3">
    <name type="scientific">Mytilus edulis</name>
    <name type="common">Blue mussel</name>
    <dbReference type="NCBI Taxonomy" id="6550"/>
    <lineage>
        <taxon>Eukaryota</taxon>
        <taxon>Metazoa</taxon>
        <taxon>Spiralia</taxon>
        <taxon>Lophotrochozoa</taxon>
        <taxon>Mollusca</taxon>
        <taxon>Bivalvia</taxon>
        <taxon>Autobranchia</taxon>
        <taxon>Pteriomorphia</taxon>
        <taxon>Mytilida</taxon>
        <taxon>Mytiloidea</taxon>
        <taxon>Mytilidae</taxon>
        <taxon>Mytilinae</taxon>
        <taxon>Mytilus</taxon>
    </lineage>
</organism>
<protein>
    <submittedName>
        <fullName evidence="2">Uncharacterized protein</fullName>
    </submittedName>
</protein>
<gene>
    <name evidence="2" type="ORF">MEDL_15880</name>
</gene>
<sequence length="285" mass="32270">MTSRKFYGSHFHSLVVHFPEMYRIFCLRSLIPEAEERAFGDLRNISLRTSNQAKYIVDNCMLRLKAREKIDDDDRGNTIIPAQIVTTRSTLIQAHYERISDFLVCGKHVWWQVNDGNIEFLDGPDEEEYRSSGPTLHHFSTSNLKTEYEYLNINWEKCVDKISEGNFQLPCVKVKSIQGMAVVKNVNPILNINGNPSVEMTSNHDTMPDEETIPSNSSNDSEGSSPQDIEKHHDEETILSNSSNDIEGSTPQDIEKQHDSVNIPGRSTPDRGASSKLTISKLTNV</sequence>